<dbReference type="InterPro" id="IPR000821">
    <property type="entry name" value="Ala_racemase"/>
</dbReference>
<comment type="cofactor">
    <cofactor evidence="1 4 5">
        <name>pyridoxal 5'-phosphate</name>
        <dbReference type="ChEBI" id="CHEBI:597326"/>
    </cofactor>
</comment>
<dbReference type="InterPro" id="IPR009006">
    <property type="entry name" value="Ala_racemase/Decarboxylase_C"/>
</dbReference>
<reference evidence="8 10" key="1">
    <citation type="journal article" date="2016" name="BMC Genomics">
        <title>Consensus pan-genome assembly of the specialised wine bacterium Oenococcus oeni.</title>
        <authorList>
            <person name="Sternes P.R."/>
            <person name="Borneman A.R."/>
        </authorList>
    </citation>
    <scope>NUCLEOTIDE SEQUENCE [LARGE SCALE GENOMIC DNA]</scope>
    <source>
        <strain evidence="8 10">AWRIB661</strain>
    </source>
</reference>
<dbReference type="InterPro" id="IPR029066">
    <property type="entry name" value="PLP-binding_barrel"/>
</dbReference>
<feature type="modified residue" description="N6-(pyridoxal phosphate)lysine" evidence="4 5">
    <location>
        <position position="39"/>
    </location>
</feature>
<evidence type="ECO:0000256" key="4">
    <source>
        <dbReference type="HAMAP-Rule" id="MF_01201"/>
    </source>
</evidence>
<feature type="binding site" evidence="4 6">
    <location>
        <position position="313"/>
    </location>
    <ligand>
        <name>substrate</name>
    </ligand>
</feature>
<evidence type="ECO:0000256" key="2">
    <source>
        <dbReference type="ARBA" id="ARBA00022898"/>
    </source>
</evidence>
<gene>
    <name evidence="8" type="ORF">ATX59_00850</name>
    <name evidence="9" type="ORF">OENI_0163</name>
</gene>
<comment type="similarity">
    <text evidence="4">Belongs to the alanine racemase family.</text>
</comment>
<dbReference type="Gene3D" id="3.20.20.10">
    <property type="entry name" value="Alanine racemase"/>
    <property type="match status" value="1"/>
</dbReference>
<evidence type="ECO:0000256" key="5">
    <source>
        <dbReference type="PIRSR" id="PIRSR600821-50"/>
    </source>
</evidence>
<dbReference type="NCBIfam" id="TIGR00492">
    <property type="entry name" value="alr"/>
    <property type="match status" value="1"/>
</dbReference>
<protein>
    <recommendedName>
        <fullName evidence="4">Alanine racemase</fullName>
        <ecNumber evidence="4">5.1.1.1</ecNumber>
    </recommendedName>
</protein>
<dbReference type="GO" id="GO:0030170">
    <property type="term" value="F:pyridoxal phosphate binding"/>
    <property type="evidence" value="ECO:0007669"/>
    <property type="project" value="UniProtKB-UniRule"/>
</dbReference>
<dbReference type="PRINTS" id="PR00992">
    <property type="entry name" value="ALARACEMASE"/>
</dbReference>
<evidence type="ECO:0000313" key="11">
    <source>
        <dbReference type="Proteomes" id="UP000294726"/>
    </source>
</evidence>
<dbReference type="Pfam" id="PF01168">
    <property type="entry name" value="Ala_racemase_N"/>
    <property type="match status" value="1"/>
</dbReference>
<dbReference type="FunFam" id="3.20.20.10:FF:000002">
    <property type="entry name" value="Alanine racemase"/>
    <property type="match status" value="1"/>
</dbReference>
<dbReference type="GO" id="GO:0005829">
    <property type="term" value="C:cytosol"/>
    <property type="evidence" value="ECO:0007669"/>
    <property type="project" value="TreeGrafter"/>
</dbReference>
<dbReference type="Pfam" id="PF00842">
    <property type="entry name" value="Ala_racemase_C"/>
    <property type="match status" value="1"/>
</dbReference>
<feature type="binding site" evidence="4 6">
    <location>
        <position position="135"/>
    </location>
    <ligand>
        <name>substrate</name>
    </ligand>
</feature>
<accession>A0A6H3GRR1</accession>
<dbReference type="GO" id="GO:0008784">
    <property type="term" value="F:alanine racemase activity"/>
    <property type="evidence" value="ECO:0007669"/>
    <property type="project" value="UniProtKB-UniRule"/>
</dbReference>
<dbReference type="Proteomes" id="UP000294726">
    <property type="component" value="Chromosome"/>
</dbReference>
<feature type="active site" description="Proton acceptor; specific for D-alanine" evidence="4">
    <location>
        <position position="39"/>
    </location>
</feature>
<proteinExistence type="inferred from homology"/>
<dbReference type="EMBL" id="LR031358">
    <property type="protein sequence ID" value="VDB97154.1"/>
    <property type="molecule type" value="Genomic_DNA"/>
</dbReference>
<dbReference type="InterPro" id="IPR011079">
    <property type="entry name" value="Ala_racemase_C"/>
</dbReference>
<comment type="pathway">
    <text evidence="4">Amino-acid biosynthesis; D-alanine biosynthesis; D-alanine from L-alanine: step 1/1.</text>
</comment>
<dbReference type="CDD" id="cd00430">
    <property type="entry name" value="PLPDE_III_AR"/>
    <property type="match status" value="1"/>
</dbReference>
<dbReference type="EMBL" id="MLOK01000010">
    <property type="protein sequence ID" value="OIM22133.1"/>
    <property type="molecule type" value="Genomic_DNA"/>
</dbReference>
<dbReference type="UniPathway" id="UPA00042">
    <property type="reaction ID" value="UER00497"/>
</dbReference>
<dbReference type="SMART" id="SM01005">
    <property type="entry name" value="Ala_racemase_C"/>
    <property type="match status" value="1"/>
</dbReference>
<name>A0A6H3GRR1_OENOE</name>
<organism evidence="8 10">
    <name type="scientific">Oenococcus oeni</name>
    <name type="common">Leuconostoc oenos</name>
    <dbReference type="NCBI Taxonomy" id="1247"/>
    <lineage>
        <taxon>Bacteria</taxon>
        <taxon>Bacillati</taxon>
        <taxon>Bacillota</taxon>
        <taxon>Bacilli</taxon>
        <taxon>Lactobacillales</taxon>
        <taxon>Lactobacillaceae</taxon>
        <taxon>Oenococcus</taxon>
    </lineage>
</organism>
<evidence type="ECO:0000313" key="9">
    <source>
        <dbReference type="EMBL" id="VDB97154.1"/>
    </source>
</evidence>
<comment type="function">
    <text evidence="4">Catalyzes the interconversion of L-alanine and D-alanine. May also act on other amino acids.</text>
</comment>
<feature type="active site" description="Proton acceptor; specific for L-alanine" evidence="4">
    <location>
        <position position="266"/>
    </location>
</feature>
<evidence type="ECO:0000259" key="7">
    <source>
        <dbReference type="SMART" id="SM01005"/>
    </source>
</evidence>
<dbReference type="AlphaFoldDB" id="A0A6H3GRR1"/>
<dbReference type="HAMAP" id="MF_01201">
    <property type="entry name" value="Ala_racemase"/>
    <property type="match status" value="1"/>
</dbReference>
<dbReference type="PANTHER" id="PTHR30511:SF0">
    <property type="entry name" value="ALANINE RACEMASE, CATABOLIC-RELATED"/>
    <property type="match status" value="1"/>
</dbReference>
<reference evidence="9 11" key="2">
    <citation type="submission" date="2018-08" db="EMBL/GenBank/DDBJ databases">
        <authorList>
            <person name="Lorentzen P. G. S. M."/>
        </authorList>
    </citation>
    <scope>NUCLEOTIDE SEQUENCE [LARGE SCALE GENOMIC DNA]</scope>
    <source>
        <strain evidence="9 11">CRBO_1381</strain>
    </source>
</reference>
<feature type="domain" description="Alanine racemase C-terminal" evidence="7">
    <location>
        <begin position="245"/>
        <end position="370"/>
    </location>
</feature>
<evidence type="ECO:0000313" key="8">
    <source>
        <dbReference type="EMBL" id="OIM22133.1"/>
    </source>
</evidence>
<dbReference type="PROSITE" id="PS00395">
    <property type="entry name" value="ALANINE_RACEMASE"/>
    <property type="match status" value="1"/>
</dbReference>
<dbReference type="InterPro" id="IPR020622">
    <property type="entry name" value="Ala_racemase_pyridoxalP-BS"/>
</dbReference>
<evidence type="ECO:0000256" key="3">
    <source>
        <dbReference type="ARBA" id="ARBA00023235"/>
    </source>
</evidence>
<keyword evidence="3 4" id="KW-0413">Isomerase</keyword>
<dbReference type="GO" id="GO:0009252">
    <property type="term" value="P:peptidoglycan biosynthetic process"/>
    <property type="evidence" value="ECO:0007669"/>
    <property type="project" value="TreeGrafter"/>
</dbReference>
<sequence length="371" mass="41349">MVEAIHRSTRIEFSKSSLAYNVQYTKQVSGAKTLWLAVKSNAYGHGLLQVSKIARECGVDGLAVSVLDEGIAIRQAGINDFILILGPIDVKYAPIASKYHFLTTVSSLDWLKSADKILGKEKLSVNLAVDTGMNRIGVRSKKDLKDEIEFLQEHSDHFSYDGIFTHFASSDNPDDHYFQRQKNRWYELIDGLIMPRYVHVMNSGAAMYHSKELPGCNSIARVGTVVYGVEPSEGVLGPIDKLKPVFELKSALTFVKKIPAGEGISYGSKFVTSRDTWIGTLPIGYGDGWLAEYQDFQLLIDGQKCRQVGQIAMDQMMVVLPHEYPIGTEVTLIGKSGKYENTLYDLHKHSGVPPWKITVAFSDRLKRVVVD</sequence>
<comment type="catalytic activity">
    <reaction evidence="4">
        <text>L-alanine = D-alanine</text>
        <dbReference type="Rhea" id="RHEA:20249"/>
        <dbReference type="ChEBI" id="CHEBI:57416"/>
        <dbReference type="ChEBI" id="CHEBI:57972"/>
        <dbReference type="EC" id="5.1.1.1"/>
    </reaction>
</comment>
<dbReference type="GO" id="GO:0030632">
    <property type="term" value="P:D-alanine biosynthetic process"/>
    <property type="evidence" value="ECO:0007669"/>
    <property type="project" value="UniProtKB-UniRule"/>
</dbReference>
<dbReference type="EC" id="5.1.1.1" evidence="4"/>
<dbReference type="Gene3D" id="2.40.37.10">
    <property type="entry name" value="Lyase, Ornithine Decarboxylase, Chain A, domain 1"/>
    <property type="match status" value="1"/>
</dbReference>
<evidence type="ECO:0000256" key="1">
    <source>
        <dbReference type="ARBA" id="ARBA00001933"/>
    </source>
</evidence>
<evidence type="ECO:0000256" key="6">
    <source>
        <dbReference type="PIRSR" id="PIRSR600821-52"/>
    </source>
</evidence>
<evidence type="ECO:0000313" key="10">
    <source>
        <dbReference type="Proteomes" id="UP000181728"/>
    </source>
</evidence>
<dbReference type="Proteomes" id="UP000181728">
    <property type="component" value="Unassembled WGS sequence"/>
</dbReference>
<keyword evidence="2 4" id="KW-0663">Pyridoxal phosphate</keyword>
<dbReference type="SUPFAM" id="SSF51419">
    <property type="entry name" value="PLP-binding barrel"/>
    <property type="match status" value="1"/>
</dbReference>
<dbReference type="SUPFAM" id="SSF50621">
    <property type="entry name" value="Alanine racemase C-terminal domain-like"/>
    <property type="match status" value="1"/>
</dbReference>
<dbReference type="PANTHER" id="PTHR30511">
    <property type="entry name" value="ALANINE RACEMASE"/>
    <property type="match status" value="1"/>
</dbReference>
<dbReference type="RefSeq" id="WP_002817421.1">
    <property type="nucleotide sequence ID" value="NZ_CP038451.1"/>
</dbReference>
<dbReference type="InterPro" id="IPR001608">
    <property type="entry name" value="Ala_racemase_N"/>
</dbReference>